<dbReference type="PANTHER" id="PTHR37042">
    <property type="entry name" value="OUTER MEMBRANE PROTEIN RV1973"/>
    <property type="match status" value="1"/>
</dbReference>
<evidence type="ECO:0000256" key="3">
    <source>
        <dbReference type="SAM" id="MobiDB-lite"/>
    </source>
</evidence>
<sequence length="219" mass="22855">MTTTRHLIERQRRLATRPAPAKTVEPVEPVEVVAPAGPVEPARASGRLRRAPGALAWLALLTVLLGAAAGLCFVRASALQDRPALRNSALTDPAATAGVKGAVTAAVNSLFSYDYTDPSRTDTAAGRLLTGSAVRQYAALLAPVKQQATQRKLVLTTTVTGCGVEQMQGDRARLLVFAEQRDTSTAASGGSTEAPAMFAVTAVRSAGTWRISAIDTFTG</sequence>
<name>A0ABW1G9Q8_9ACTN</name>
<evidence type="ECO:0000313" key="6">
    <source>
        <dbReference type="Proteomes" id="UP001596174"/>
    </source>
</evidence>
<organism evidence="5 6">
    <name type="scientific">Streptacidiphilus monticola</name>
    <dbReference type="NCBI Taxonomy" id="2161674"/>
    <lineage>
        <taxon>Bacteria</taxon>
        <taxon>Bacillati</taxon>
        <taxon>Actinomycetota</taxon>
        <taxon>Actinomycetes</taxon>
        <taxon>Kitasatosporales</taxon>
        <taxon>Streptomycetaceae</taxon>
        <taxon>Streptacidiphilus</taxon>
    </lineage>
</organism>
<proteinExistence type="predicted"/>
<keyword evidence="6" id="KW-1185">Reference proteome</keyword>
<evidence type="ECO:0000313" key="5">
    <source>
        <dbReference type="EMBL" id="MFC5910733.1"/>
    </source>
</evidence>
<dbReference type="EMBL" id="JBHSQJ010000131">
    <property type="protein sequence ID" value="MFC5910733.1"/>
    <property type="molecule type" value="Genomic_DNA"/>
</dbReference>
<dbReference type="RefSeq" id="WP_380588429.1">
    <property type="nucleotide sequence ID" value="NZ_JBHSQJ010000131.1"/>
</dbReference>
<evidence type="ECO:0000256" key="4">
    <source>
        <dbReference type="SAM" id="Phobius"/>
    </source>
</evidence>
<gene>
    <name evidence="5" type="ORF">ACFP3V_26445</name>
</gene>
<comment type="subcellular location">
    <subcellularLocation>
        <location evidence="1">Membrane</location>
    </subcellularLocation>
</comment>
<keyword evidence="4" id="KW-0812">Transmembrane</keyword>
<accession>A0ABW1G9Q8</accession>
<keyword evidence="2 4" id="KW-0472">Membrane</keyword>
<evidence type="ECO:0008006" key="7">
    <source>
        <dbReference type="Google" id="ProtNLM"/>
    </source>
</evidence>
<dbReference type="Proteomes" id="UP001596174">
    <property type="component" value="Unassembled WGS sequence"/>
</dbReference>
<evidence type="ECO:0000256" key="2">
    <source>
        <dbReference type="ARBA" id="ARBA00023136"/>
    </source>
</evidence>
<comment type="caution">
    <text evidence="5">The sequence shown here is derived from an EMBL/GenBank/DDBJ whole genome shotgun (WGS) entry which is preliminary data.</text>
</comment>
<evidence type="ECO:0000256" key="1">
    <source>
        <dbReference type="ARBA" id="ARBA00004370"/>
    </source>
</evidence>
<keyword evidence="4" id="KW-1133">Transmembrane helix</keyword>
<dbReference type="PANTHER" id="PTHR37042:SF4">
    <property type="entry name" value="OUTER MEMBRANE PROTEIN RV1973"/>
    <property type="match status" value="1"/>
</dbReference>
<feature type="transmembrane region" description="Helical" evidence="4">
    <location>
        <begin position="54"/>
        <end position="76"/>
    </location>
</feature>
<feature type="region of interest" description="Disordered" evidence="3">
    <location>
        <begin position="1"/>
        <end position="22"/>
    </location>
</feature>
<reference evidence="6" key="1">
    <citation type="journal article" date="2019" name="Int. J. Syst. Evol. Microbiol.">
        <title>The Global Catalogue of Microorganisms (GCM) 10K type strain sequencing project: providing services to taxonomists for standard genome sequencing and annotation.</title>
        <authorList>
            <consortium name="The Broad Institute Genomics Platform"/>
            <consortium name="The Broad Institute Genome Sequencing Center for Infectious Disease"/>
            <person name="Wu L."/>
            <person name="Ma J."/>
        </authorList>
    </citation>
    <scope>NUCLEOTIDE SEQUENCE [LARGE SCALE GENOMIC DNA]</scope>
    <source>
        <strain evidence="6">JCM 4816</strain>
    </source>
</reference>
<protein>
    <recommendedName>
        <fullName evidence="7">Mce-associated membrane protein</fullName>
    </recommendedName>
</protein>
<feature type="compositionally biased region" description="Basic and acidic residues" evidence="3">
    <location>
        <begin position="1"/>
        <end position="12"/>
    </location>
</feature>